<protein>
    <recommendedName>
        <fullName evidence="2">RING-type domain-containing protein</fullName>
    </recommendedName>
</protein>
<name>A0ABR1S9R1_9PEZI</name>
<organism evidence="3 4">
    <name type="scientific">Apiospora marii</name>
    <dbReference type="NCBI Taxonomy" id="335849"/>
    <lineage>
        <taxon>Eukaryota</taxon>
        <taxon>Fungi</taxon>
        <taxon>Dikarya</taxon>
        <taxon>Ascomycota</taxon>
        <taxon>Pezizomycotina</taxon>
        <taxon>Sordariomycetes</taxon>
        <taxon>Xylariomycetidae</taxon>
        <taxon>Amphisphaeriales</taxon>
        <taxon>Apiosporaceae</taxon>
        <taxon>Apiospora</taxon>
    </lineage>
</organism>
<dbReference type="PROSITE" id="PS50089">
    <property type="entry name" value="ZF_RING_2"/>
    <property type="match status" value="1"/>
</dbReference>
<comment type="caution">
    <text evidence="3">The sequence shown here is derived from an EMBL/GenBank/DDBJ whole genome shotgun (WGS) entry which is preliminary data.</text>
</comment>
<gene>
    <name evidence="3" type="ORF">PG991_005633</name>
</gene>
<proteinExistence type="predicted"/>
<evidence type="ECO:0000313" key="4">
    <source>
        <dbReference type="Proteomes" id="UP001396898"/>
    </source>
</evidence>
<dbReference type="Gene3D" id="3.30.40.10">
    <property type="entry name" value="Zinc/RING finger domain, C3HC4 (zinc finger)"/>
    <property type="match status" value="1"/>
</dbReference>
<evidence type="ECO:0000256" key="1">
    <source>
        <dbReference type="PROSITE-ProRule" id="PRU00175"/>
    </source>
</evidence>
<keyword evidence="4" id="KW-1185">Reference proteome</keyword>
<keyword evidence="1" id="KW-0863">Zinc-finger</keyword>
<dbReference type="InterPro" id="IPR001841">
    <property type="entry name" value="Znf_RING"/>
</dbReference>
<sequence>MKSQPTISHTEVSGFEESFHTPGSNIATDIAPRNCFVRCPKITFLIGPEGGDYDASAGEHALECQICLVSKLEIRPASSPKIKSDTRPAILPCGHVFGHRCLAKWLRSHSACPCCRLRLRHCGCGHRVEPRVVDPSSILHLPRTLSDGGVIGDLCGTCREQRHQEAQAARLLQLRMAYCEARDVWRASGDVRDQRAMEAARDDFGELGFASSVARVKLDHAEW</sequence>
<keyword evidence="1" id="KW-0479">Metal-binding</keyword>
<dbReference type="Proteomes" id="UP001396898">
    <property type="component" value="Unassembled WGS sequence"/>
</dbReference>
<dbReference type="EMBL" id="JAQQWI010000007">
    <property type="protein sequence ID" value="KAK8028577.1"/>
    <property type="molecule type" value="Genomic_DNA"/>
</dbReference>
<dbReference type="Pfam" id="PF13639">
    <property type="entry name" value="zf-RING_2"/>
    <property type="match status" value="1"/>
</dbReference>
<dbReference type="InterPro" id="IPR013083">
    <property type="entry name" value="Znf_RING/FYVE/PHD"/>
</dbReference>
<keyword evidence="1" id="KW-0862">Zinc</keyword>
<dbReference type="SMART" id="SM00184">
    <property type="entry name" value="RING"/>
    <property type="match status" value="1"/>
</dbReference>
<reference evidence="3 4" key="1">
    <citation type="submission" date="2023-01" db="EMBL/GenBank/DDBJ databases">
        <title>Analysis of 21 Apiospora genomes using comparative genomics revels a genus with tremendous synthesis potential of carbohydrate active enzymes and secondary metabolites.</title>
        <authorList>
            <person name="Sorensen T."/>
        </authorList>
    </citation>
    <scope>NUCLEOTIDE SEQUENCE [LARGE SCALE GENOMIC DNA]</scope>
    <source>
        <strain evidence="3 4">CBS 20057</strain>
    </source>
</reference>
<evidence type="ECO:0000259" key="2">
    <source>
        <dbReference type="PROSITE" id="PS50089"/>
    </source>
</evidence>
<evidence type="ECO:0000313" key="3">
    <source>
        <dbReference type="EMBL" id="KAK8028577.1"/>
    </source>
</evidence>
<feature type="domain" description="RING-type" evidence="2">
    <location>
        <begin position="64"/>
        <end position="116"/>
    </location>
</feature>
<accession>A0ABR1S9R1</accession>
<dbReference type="SUPFAM" id="SSF57850">
    <property type="entry name" value="RING/U-box"/>
    <property type="match status" value="1"/>
</dbReference>